<name>A0ABQ6GQW0_9GAMM</name>
<protein>
    <submittedName>
        <fullName evidence="2">Uncharacterized protein</fullName>
    </submittedName>
</protein>
<evidence type="ECO:0000256" key="1">
    <source>
        <dbReference type="SAM" id="MobiDB-lite"/>
    </source>
</evidence>
<dbReference type="PANTHER" id="PTHR39335:SF1">
    <property type="entry name" value="BLL4220 PROTEIN"/>
    <property type="match status" value="1"/>
</dbReference>
<sequence>MNKLSNYIVAVLIVIGLCACGGGGGGGGSSNTPSDPYTPDEPDGPSVEFPVQSSTPKMVTLAEHGVIYTTTSGLSLYYFDNDSAGSSACNAEDGAPVGGSNDATSCAAIWPPLLADSGAQANGDFTLVTRADGTMQWAWHDYPLYSYINDSAQGDINGDGLNDIWHLARPLPVTVSSDMLAGQLVASDQILMASVSNSVVDINRMNKDGFSLYTFDQDSIDQINCLSENCINNWPPLVADQGVRTTGKFSIIDHGEYHQWAYNGIPLYLFAGDNAAGDILGDGVADVWHLATTAPATFRTNEAGTLLTSTGITYILAEDSEGSGNFVAKQTSQDQFTLYTFDNDASNTSNCSGDCAVNWPPFLAKASDSAIEDFDIFTRDDGYRQWSYRDEPLYFYIGDTDKGQANGDGVAGVWHLIDPIMETQFMTETNTLGEVLTVKGMVSVLVSDGNGGFEAMTEDKTGFALYIFNQDMQGVSNCNSDSCIAAWPPLLATDDDTAMAPFSIINRMDGNKQWAINGKPLYFFSPDTNAADISGEGVNDIWYVARPAPVRVYSHDPKGDILVANGELQPSMGKTAEELKALTLYTFDSDIKDSGESTCFDDCAQTWPPLYASDTDQPYGLFTIIDRTESDSTSTRQWTYKGKPLYFYTPDSQLGDTFGDYPGWPLARP</sequence>
<keyword evidence="3" id="KW-1185">Reference proteome</keyword>
<dbReference type="Pfam" id="PF03640">
    <property type="entry name" value="Lipoprotein_15"/>
    <property type="match status" value="6"/>
</dbReference>
<dbReference type="Proteomes" id="UP001157186">
    <property type="component" value="Unassembled WGS sequence"/>
</dbReference>
<evidence type="ECO:0000313" key="2">
    <source>
        <dbReference type="EMBL" id="GLX78345.1"/>
    </source>
</evidence>
<dbReference type="EMBL" id="BSST01000001">
    <property type="protein sequence ID" value="GLX78345.1"/>
    <property type="molecule type" value="Genomic_DNA"/>
</dbReference>
<accession>A0ABQ6GQW0</accession>
<reference evidence="2 3" key="1">
    <citation type="submission" date="2023-03" db="EMBL/GenBank/DDBJ databases">
        <title>Draft genome sequence of Thalassotalea insulae KCTC 62186T.</title>
        <authorList>
            <person name="Sawabe T."/>
        </authorList>
    </citation>
    <scope>NUCLEOTIDE SEQUENCE [LARGE SCALE GENOMIC DNA]</scope>
    <source>
        <strain evidence="2 3">KCTC 62186</strain>
    </source>
</reference>
<proteinExistence type="predicted"/>
<organism evidence="2 3">
    <name type="scientific">Thalassotalea insulae</name>
    <dbReference type="NCBI Taxonomy" id="2056778"/>
    <lineage>
        <taxon>Bacteria</taxon>
        <taxon>Pseudomonadati</taxon>
        <taxon>Pseudomonadota</taxon>
        <taxon>Gammaproteobacteria</taxon>
        <taxon>Alteromonadales</taxon>
        <taxon>Colwelliaceae</taxon>
        <taxon>Thalassotalea</taxon>
    </lineage>
</organism>
<comment type="caution">
    <text evidence="2">The sequence shown here is derived from an EMBL/GenBank/DDBJ whole genome shotgun (WGS) entry which is preliminary data.</text>
</comment>
<dbReference type="InterPro" id="IPR005297">
    <property type="entry name" value="Lipoprotein_repeat"/>
</dbReference>
<dbReference type="PANTHER" id="PTHR39335">
    <property type="entry name" value="BLL4220 PROTEIN"/>
    <property type="match status" value="1"/>
</dbReference>
<gene>
    <name evidence="2" type="ORF">tinsulaeT_16850</name>
</gene>
<feature type="region of interest" description="Disordered" evidence="1">
    <location>
        <begin position="28"/>
        <end position="53"/>
    </location>
</feature>
<evidence type="ECO:0000313" key="3">
    <source>
        <dbReference type="Proteomes" id="UP001157186"/>
    </source>
</evidence>
<dbReference type="RefSeq" id="WP_284244232.1">
    <property type="nucleotide sequence ID" value="NZ_BSST01000001.1"/>
</dbReference>
<dbReference type="PROSITE" id="PS51257">
    <property type="entry name" value="PROKAR_LIPOPROTEIN"/>
    <property type="match status" value="1"/>
</dbReference>